<comment type="similarity">
    <text evidence="2">Belongs to the peptidase S1 family. CLIP subfamily.</text>
</comment>
<gene>
    <name evidence="4" type="primary">Dwil\GK27945</name>
    <name evidence="4" type="ORF">Dwil_GK27945</name>
</gene>
<dbReference type="PANTHER" id="PTHR24256">
    <property type="entry name" value="TRYPTASE-RELATED"/>
    <property type="match status" value="1"/>
</dbReference>
<dbReference type="InterPro" id="IPR009003">
    <property type="entry name" value="Peptidase_S1_PA"/>
</dbReference>
<proteinExistence type="inferred from homology"/>
<dbReference type="OrthoDB" id="7468414at2759"/>
<dbReference type="SUPFAM" id="SSF50494">
    <property type="entry name" value="Trypsin-like serine proteases"/>
    <property type="match status" value="1"/>
</dbReference>
<dbReference type="PROSITE" id="PS50240">
    <property type="entry name" value="TRYPSIN_DOM"/>
    <property type="match status" value="1"/>
</dbReference>
<sequence length="277" mass="32129">MAKDPEYVQQFTLPWTVSLMEDDYGRRHYICSGALISDRLAITDSSCFMLSFFASIKIYVIAGEFGSNLLFPKTQERRVIQRINSRGEENNFLQSDLTMVVLERPFKLNADIQPICLPPPQEENQRKFYYKHCLSTSFPADKHDSFMMPSLNHRKYELQLRRRFYVNPLNETHCNTFPMPILTHDSNKNLMSSLRCMGRDEGKDRNTCFSELGAPIVCEVQNEGEEENSLTYRLVGLGRNTSPCNGLSMPNIVMNVEHYRNWIIQKIKEIHGINEVI</sequence>
<keyword evidence="5" id="KW-1185">Reference proteome</keyword>
<dbReference type="GO" id="GO:0004252">
    <property type="term" value="F:serine-type endopeptidase activity"/>
    <property type="evidence" value="ECO:0007669"/>
    <property type="project" value="InterPro"/>
</dbReference>
<accession>A0A0Q9WXS6</accession>
<name>A0A0Q9WXS6_DROWI</name>
<evidence type="ECO:0000256" key="1">
    <source>
        <dbReference type="ARBA" id="ARBA00023157"/>
    </source>
</evidence>
<evidence type="ECO:0000313" key="4">
    <source>
        <dbReference type="EMBL" id="KRF98382.1"/>
    </source>
</evidence>
<reference evidence="4 5" key="1">
    <citation type="journal article" date="2007" name="Nature">
        <title>Evolution of genes and genomes on the Drosophila phylogeny.</title>
        <authorList>
            <consortium name="Drosophila 12 Genomes Consortium"/>
            <person name="Clark A.G."/>
            <person name="Eisen M.B."/>
            <person name="Smith D.R."/>
            <person name="Bergman C.M."/>
            <person name="Oliver B."/>
            <person name="Markow T.A."/>
            <person name="Kaufman T.C."/>
            <person name="Kellis M."/>
            <person name="Gelbart W."/>
            <person name="Iyer V.N."/>
            <person name="Pollard D.A."/>
            <person name="Sackton T.B."/>
            <person name="Larracuente A.M."/>
            <person name="Singh N.D."/>
            <person name="Abad J.P."/>
            <person name="Abt D.N."/>
            <person name="Adryan B."/>
            <person name="Aguade M."/>
            <person name="Akashi H."/>
            <person name="Anderson W.W."/>
            <person name="Aquadro C.F."/>
            <person name="Ardell D.H."/>
            <person name="Arguello R."/>
            <person name="Artieri C.G."/>
            <person name="Barbash D.A."/>
            <person name="Barker D."/>
            <person name="Barsanti P."/>
            <person name="Batterham P."/>
            <person name="Batzoglou S."/>
            <person name="Begun D."/>
            <person name="Bhutkar A."/>
            <person name="Blanco E."/>
            <person name="Bosak S.A."/>
            <person name="Bradley R.K."/>
            <person name="Brand A.D."/>
            <person name="Brent M.R."/>
            <person name="Brooks A.N."/>
            <person name="Brown R.H."/>
            <person name="Butlin R.K."/>
            <person name="Caggese C."/>
            <person name="Calvi B.R."/>
            <person name="Bernardo de Carvalho A."/>
            <person name="Caspi A."/>
            <person name="Castrezana S."/>
            <person name="Celniker S.E."/>
            <person name="Chang J.L."/>
            <person name="Chapple C."/>
            <person name="Chatterji S."/>
            <person name="Chinwalla A."/>
            <person name="Civetta A."/>
            <person name="Clifton S.W."/>
            <person name="Comeron J.M."/>
            <person name="Costello J.C."/>
            <person name="Coyne J.A."/>
            <person name="Daub J."/>
            <person name="David R.G."/>
            <person name="Delcher A.L."/>
            <person name="Delehaunty K."/>
            <person name="Do C.B."/>
            <person name="Ebling H."/>
            <person name="Edwards K."/>
            <person name="Eickbush T."/>
            <person name="Evans J.D."/>
            <person name="Filipski A."/>
            <person name="Findeiss S."/>
            <person name="Freyhult E."/>
            <person name="Fulton L."/>
            <person name="Fulton R."/>
            <person name="Garcia A.C."/>
            <person name="Gardiner A."/>
            <person name="Garfield D.A."/>
            <person name="Garvin B.E."/>
            <person name="Gibson G."/>
            <person name="Gilbert D."/>
            <person name="Gnerre S."/>
            <person name="Godfrey J."/>
            <person name="Good R."/>
            <person name="Gotea V."/>
            <person name="Gravely B."/>
            <person name="Greenberg A.J."/>
            <person name="Griffiths-Jones S."/>
            <person name="Gross S."/>
            <person name="Guigo R."/>
            <person name="Gustafson E.A."/>
            <person name="Haerty W."/>
            <person name="Hahn M.W."/>
            <person name="Halligan D.L."/>
            <person name="Halpern A.L."/>
            <person name="Halter G.M."/>
            <person name="Han M.V."/>
            <person name="Heger A."/>
            <person name="Hillier L."/>
            <person name="Hinrichs A.S."/>
            <person name="Holmes I."/>
            <person name="Hoskins R.A."/>
            <person name="Hubisz M.J."/>
            <person name="Hultmark D."/>
            <person name="Huntley M.A."/>
            <person name="Jaffe D.B."/>
            <person name="Jagadeeshan S."/>
            <person name="Jeck W.R."/>
            <person name="Johnson J."/>
            <person name="Jones C.D."/>
            <person name="Jordan W.C."/>
            <person name="Karpen G.H."/>
            <person name="Kataoka E."/>
            <person name="Keightley P.D."/>
            <person name="Kheradpour P."/>
            <person name="Kirkness E.F."/>
            <person name="Koerich L.B."/>
            <person name="Kristiansen K."/>
            <person name="Kudrna D."/>
            <person name="Kulathinal R.J."/>
            <person name="Kumar S."/>
            <person name="Kwok R."/>
            <person name="Lander E."/>
            <person name="Langley C.H."/>
            <person name="Lapoint R."/>
            <person name="Lazzaro B.P."/>
            <person name="Lee S.J."/>
            <person name="Levesque L."/>
            <person name="Li R."/>
            <person name="Lin C.F."/>
            <person name="Lin M.F."/>
            <person name="Lindblad-Toh K."/>
            <person name="Llopart A."/>
            <person name="Long M."/>
            <person name="Low L."/>
            <person name="Lozovsky E."/>
            <person name="Lu J."/>
            <person name="Luo M."/>
            <person name="Machado C.A."/>
            <person name="Makalowski W."/>
            <person name="Marzo M."/>
            <person name="Matsuda M."/>
            <person name="Matzkin L."/>
            <person name="McAllister B."/>
            <person name="McBride C.S."/>
            <person name="McKernan B."/>
            <person name="McKernan K."/>
            <person name="Mendez-Lago M."/>
            <person name="Minx P."/>
            <person name="Mollenhauer M.U."/>
            <person name="Montooth K."/>
            <person name="Mount S.M."/>
            <person name="Mu X."/>
            <person name="Myers E."/>
            <person name="Negre B."/>
            <person name="Newfeld S."/>
            <person name="Nielsen R."/>
            <person name="Noor M.A."/>
            <person name="O'Grady P."/>
            <person name="Pachter L."/>
            <person name="Papaceit M."/>
            <person name="Parisi M.J."/>
            <person name="Parisi M."/>
            <person name="Parts L."/>
            <person name="Pedersen J.S."/>
            <person name="Pesole G."/>
            <person name="Phillippy A.M."/>
            <person name="Ponting C.P."/>
            <person name="Pop M."/>
            <person name="Porcelli D."/>
            <person name="Powell J.R."/>
            <person name="Prohaska S."/>
            <person name="Pruitt K."/>
            <person name="Puig M."/>
            <person name="Quesneville H."/>
            <person name="Ram K.R."/>
            <person name="Rand D."/>
            <person name="Rasmussen M.D."/>
            <person name="Reed L.K."/>
            <person name="Reenan R."/>
            <person name="Reily A."/>
            <person name="Remington K.A."/>
            <person name="Rieger T.T."/>
            <person name="Ritchie M.G."/>
            <person name="Robin C."/>
            <person name="Rogers Y.H."/>
            <person name="Rohde C."/>
            <person name="Rozas J."/>
            <person name="Rubenfield M.J."/>
            <person name="Ruiz A."/>
            <person name="Russo S."/>
            <person name="Salzberg S.L."/>
            <person name="Sanchez-Gracia A."/>
            <person name="Saranga D.J."/>
            <person name="Sato H."/>
            <person name="Schaeffer S.W."/>
            <person name="Schatz M.C."/>
            <person name="Schlenke T."/>
            <person name="Schwartz R."/>
            <person name="Segarra C."/>
            <person name="Singh R.S."/>
            <person name="Sirot L."/>
            <person name="Sirota M."/>
            <person name="Sisneros N.B."/>
            <person name="Smith C.D."/>
            <person name="Smith T.F."/>
            <person name="Spieth J."/>
            <person name="Stage D.E."/>
            <person name="Stark A."/>
            <person name="Stephan W."/>
            <person name="Strausberg R.L."/>
            <person name="Strempel S."/>
            <person name="Sturgill D."/>
            <person name="Sutton G."/>
            <person name="Sutton G.G."/>
            <person name="Tao W."/>
            <person name="Teichmann S."/>
            <person name="Tobari Y.N."/>
            <person name="Tomimura Y."/>
            <person name="Tsolas J.M."/>
            <person name="Valente V.L."/>
            <person name="Venter E."/>
            <person name="Venter J.C."/>
            <person name="Vicario S."/>
            <person name="Vieira F.G."/>
            <person name="Vilella A.J."/>
            <person name="Villasante A."/>
            <person name="Walenz B."/>
            <person name="Wang J."/>
            <person name="Wasserman M."/>
            <person name="Watts T."/>
            <person name="Wilson D."/>
            <person name="Wilson R.K."/>
            <person name="Wing R.A."/>
            <person name="Wolfner M.F."/>
            <person name="Wong A."/>
            <person name="Wong G.K."/>
            <person name="Wu C.I."/>
            <person name="Wu G."/>
            <person name="Yamamoto D."/>
            <person name="Yang H.P."/>
            <person name="Yang S.P."/>
            <person name="Yorke J.A."/>
            <person name="Yoshida K."/>
            <person name="Zdobnov E."/>
            <person name="Zhang P."/>
            <person name="Zhang Y."/>
            <person name="Zimin A.V."/>
            <person name="Baldwin J."/>
            <person name="Abdouelleil A."/>
            <person name="Abdulkadir J."/>
            <person name="Abebe A."/>
            <person name="Abera B."/>
            <person name="Abreu J."/>
            <person name="Acer S.C."/>
            <person name="Aftuck L."/>
            <person name="Alexander A."/>
            <person name="An P."/>
            <person name="Anderson E."/>
            <person name="Anderson S."/>
            <person name="Arachi H."/>
            <person name="Azer M."/>
            <person name="Bachantsang P."/>
            <person name="Barry A."/>
            <person name="Bayul T."/>
            <person name="Berlin A."/>
            <person name="Bessette D."/>
            <person name="Bloom T."/>
            <person name="Blye J."/>
            <person name="Boguslavskiy L."/>
            <person name="Bonnet C."/>
            <person name="Boukhgalter B."/>
            <person name="Bourzgui I."/>
            <person name="Brown A."/>
            <person name="Cahill P."/>
            <person name="Channer S."/>
            <person name="Cheshatsang Y."/>
            <person name="Chuda L."/>
            <person name="Citroen M."/>
            <person name="Collymore A."/>
            <person name="Cooke P."/>
            <person name="Costello M."/>
            <person name="D'Aco K."/>
            <person name="Daza R."/>
            <person name="De Haan G."/>
            <person name="DeGray S."/>
            <person name="DeMaso C."/>
            <person name="Dhargay N."/>
            <person name="Dooley K."/>
            <person name="Dooley E."/>
            <person name="Doricent M."/>
            <person name="Dorje P."/>
            <person name="Dorjee K."/>
            <person name="Dupes A."/>
            <person name="Elong R."/>
            <person name="Falk J."/>
            <person name="Farina A."/>
            <person name="Faro S."/>
            <person name="Ferguson D."/>
            <person name="Fisher S."/>
            <person name="Foley C.D."/>
            <person name="Franke A."/>
            <person name="Friedrich D."/>
            <person name="Gadbois L."/>
            <person name="Gearin G."/>
            <person name="Gearin C.R."/>
            <person name="Giannoukos G."/>
            <person name="Goode T."/>
            <person name="Graham J."/>
            <person name="Grandbois E."/>
            <person name="Grewal S."/>
            <person name="Gyaltsen K."/>
            <person name="Hafez N."/>
            <person name="Hagos B."/>
            <person name="Hall J."/>
            <person name="Henson C."/>
            <person name="Hollinger A."/>
            <person name="Honan T."/>
            <person name="Huard M.D."/>
            <person name="Hughes L."/>
            <person name="Hurhula B."/>
            <person name="Husby M.E."/>
            <person name="Kamat A."/>
            <person name="Kanga B."/>
            <person name="Kashin S."/>
            <person name="Khazanovich D."/>
            <person name="Kisner P."/>
            <person name="Lance K."/>
            <person name="Lara M."/>
            <person name="Lee W."/>
            <person name="Lennon N."/>
            <person name="Letendre F."/>
            <person name="LeVine R."/>
            <person name="Lipovsky A."/>
            <person name="Liu X."/>
            <person name="Liu J."/>
            <person name="Liu S."/>
            <person name="Lokyitsang T."/>
            <person name="Lokyitsang Y."/>
            <person name="Lubonja R."/>
            <person name="Lui A."/>
            <person name="MacDonald P."/>
            <person name="Magnisalis V."/>
            <person name="Maru K."/>
            <person name="Matthews C."/>
            <person name="McCusker W."/>
            <person name="McDonough S."/>
            <person name="Mehta T."/>
            <person name="Meldrim J."/>
            <person name="Meneus L."/>
            <person name="Mihai O."/>
            <person name="Mihalev A."/>
            <person name="Mihova T."/>
            <person name="Mittelman R."/>
            <person name="Mlenga V."/>
            <person name="Montmayeur A."/>
            <person name="Mulrain L."/>
            <person name="Navidi A."/>
            <person name="Naylor J."/>
            <person name="Negash T."/>
            <person name="Nguyen T."/>
            <person name="Nguyen N."/>
            <person name="Nicol R."/>
            <person name="Norbu C."/>
            <person name="Norbu N."/>
            <person name="Novod N."/>
            <person name="O'Neill B."/>
            <person name="Osman S."/>
            <person name="Markiewicz E."/>
            <person name="Oyono O.L."/>
            <person name="Patti C."/>
            <person name="Phunkhang P."/>
            <person name="Pierre F."/>
            <person name="Priest M."/>
            <person name="Raghuraman S."/>
            <person name="Rege F."/>
            <person name="Reyes R."/>
            <person name="Rise C."/>
            <person name="Rogov P."/>
            <person name="Ross K."/>
            <person name="Ryan E."/>
            <person name="Settipalli S."/>
            <person name="Shea T."/>
            <person name="Sherpa N."/>
            <person name="Shi L."/>
            <person name="Shih D."/>
            <person name="Sparrow T."/>
            <person name="Spaulding J."/>
            <person name="Stalker J."/>
            <person name="Stange-Thomann N."/>
            <person name="Stavropoulos S."/>
            <person name="Stone C."/>
            <person name="Strader C."/>
            <person name="Tesfaye S."/>
            <person name="Thomson T."/>
            <person name="Thoulutsang Y."/>
            <person name="Thoulutsang D."/>
            <person name="Topham K."/>
            <person name="Topping I."/>
            <person name="Tsamla T."/>
            <person name="Vassiliev H."/>
            <person name="Vo A."/>
            <person name="Wangchuk T."/>
            <person name="Wangdi T."/>
            <person name="Weiand M."/>
            <person name="Wilkinson J."/>
            <person name="Wilson A."/>
            <person name="Yadav S."/>
            <person name="Young G."/>
            <person name="Yu Q."/>
            <person name="Zembek L."/>
            <person name="Zhong D."/>
            <person name="Zimmer A."/>
            <person name="Zwirko Z."/>
            <person name="Jaffe D.B."/>
            <person name="Alvarez P."/>
            <person name="Brockman W."/>
            <person name="Butler J."/>
            <person name="Chin C."/>
            <person name="Gnerre S."/>
            <person name="Grabherr M."/>
            <person name="Kleber M."/>
            <person name="Mauceli E."/>
            <person name="MacCallum I."/>
        </authorList>
    </citation>
    <scope>NUCLEOTIDE SEQUENCE [LARGE SCALE GENOMIC DNA]</scope>
    <source>
        <strain evidence="5">Tucson 14030-0811.24</strain>
    </source>
</reference>
<keyword evidence="1" id="KW-1015">Disulfide bond</keyword>
<dbReference type="AlphaFoldDB" id="A0A0Q9WXS6"/>
<protein>
    <recommendedName>
        <fullName evidence="3">Peptidase S1 domain-containing protein</fullName>
    </recommendedName>
</protein>
<evidence type="ECO:0000256" key="2">
    <source>
        <dbReference type="ARBA" id="ARBA00024195"/>
    </source>
</evidence>
<dbReference type="InParanoid" id="A0A0Q9WXS6"/>
<feature type="domain" description="Peptidase S1" evidence="3">
    <location>
        <begin position="14"/>
        <end position="268"/>
    </location>
</feature>
<dbReference type="InterPro" id="IPR051487">
    <property type="entry name" value="Ser/Thr_Proteases_Immune/Dev"/>
</dbReference>
<dbReference type="EMBL" id="CH963857">
    <property type="protein sequence ID" value="KRF98382.1"/>
    <property type="molecule type" value="Genomic_DNA"/>
</dbReference>
<dbReference type="GO" id="GO:0006508">
    <property type="term" value="P:proteolysis"/>
    <property type="evidence" value="ECO:0007669"/>
    <property type="project" value="InterPro"/>
</dbReference>
<evidence type="ECO:0000259" key="3">
    <source>
        <dbReference type="PROSITE" id="PS50240"/>
    </source>
</evidence>
<dbReference type="Pfam" id="PF00089">
    <property type="entry name" value="Trypsin"/>
    <property type="match status" value="1"/>
</dbReference>
<evidence type="ECO:0000313" key="5">
    <source>
        <dbReference type="Proteomes" id="UP000007798"/>
    </source>
</evidence>
<dbReference type="Gene3D" id="2.40.10.10">
    <property type="entry name" value="Trypsin-like serine proteases"/>
    <property type="match status" value="1"/>
</dbReference>
<dbReference type="Proteomes" id="UP000007798">
    <property type="component" value="Unassembled WGS sequence"/>
</dbReference>
<dbReference type="SMART" id="SM00020">
    <property type="entry name" value="Tryp_SPc"/>
    <property type="match status" value="1"/>
</dbReference>
<dbReference type="InterPro" id="IPR043504">
    <property type="entry name" value="Peptidase_S1_PA_chymotrypsin"/>
</dbReference>
<organism evidence="4 5">
    <name type="scientific">Drosophila willistoni</name>
    <name type="common">Fruit fly</name>
    <dbReference type="NCBI Taxonomy" id="7260"/>
    <lineage>
        <taxon>Eukaryota</taxon>
        <taxon>Metazoa</taxon>
        <taxon>Ecdysozoa</taxon>
        <taxon>Arthropoda</taxon>
        <taxon>Hexapoda</taxon>
        <taxon>Insecta</taxon>
        <taxon>Pterygota</taxon>
        <taxon>Neoptera</taxon>
        <taxon>Endopterygota</taxon>
        <taxon>Diptera</taxon>
        <taxon>Brachycera</taxon>
        <taxon>Muscomorpha</taxon>
        <taxon>Ephydroidea</taxon>
        <taxon>Drosophilidae</taxon>
        <taxon>Drosophila</taxon>
        <taxon>Sophophora</taxon>
    </lineage>
</organism>
<dbReference type="InterPro" id="IPR001254">
    <property type="entry name" value="Trypsin_dom"/>
</dbReference>